<dbReference type="Pfam" id="PF07654">
    <property type="entry name" value="C1-set"/>
    <property type="match status" value="1"/>
</dbReference>
<keyword evidence="5 12" id="KW-1133">Transmembrane helix</keyword>
<dbReference type="Gene3D" id="2.60.40.10">
    <property type="entry name" value="Immunoglobulins"/>
    <property type="match status" value="1"/>
</dbReference>
<evidence type="ECO:0000313" key="15">
    <source>
        <dbReference type="EMBL" id="ELV10948.1"/>
    </source>
</evidence>
<dbReference type="CDD" id="cd05767">
    <property type="entry name" value="IgC1_MHC_II_alpha"/>
    <property type="match status" value="1"/>
</dbReference>
<protein>
    <submittedName>
        <fullName evidence="15">HLA class II histocompatibility antigen, DP alpha 1 chain</fullName>
    </submittedName>
</protein>
<organism evidence="15 16">
    <name type="scientific">Tupaia chinensis</name>
    <name type="common">Chinese tree shrew</name>
    <name type="synonym">Tupaia belangeri chinensis</name>
    <dbReference type="NCBI Taxonomy" id="246437"/>
    <lineage>
        <taxon>Eukaryota</taxon>
        <taxon>Metazoa</taxon>
        <taxon>Chordata</taxon>
        <taxon>Craniata</taxon>
        <taxon>Vertebrata</taxon>
        <taxon>Euteleostomi</taxon>
        <taxon>Mammalia</taxon>
        <taxon>Eutheria</taxon>
        <taxon>Euarchontoglires</taxon>
        <taxon>Scandentia</taxon>
        <taxon>Tupaiidae</taxon>
        <taxon>Tupaia</taxon>
    </lineage>
</organism>
<comment type="similarity">
    <text evidence="2 11">Belongs to the MHC class II family.</text>
</comment>
<dbReference type="SMART" id="SM00920">
    <property type="entry name" value="MHC_II_alpha"/>
    <property type="match status" value="1"/>
</dbReference>
<feature type="chain" id="PRO_5003998204" evidence="13">
    <location>
        <begin position="29"/>
        <end position="254"/>
    </location>
</feature>
<name>L8Y3F3_TUPCH</name>
<feature type="signal peptide" evidence="13">
    <location>
        <begin position="1"/>
        <end position="28"/>
    </location>
</feature>
<keyword evidence="9" id="KW-0325">Glycoprotein</keyword>
<dbReference type="FunFam" id="2.60.40.10:FF:000280">
    <property type="entry name" value="HLA class II histocompatibility antigen, DR alpha chain"/>
    <property type="match status" value="1"/>
</dbReference>
<dbReference type="Proteomes" id="UP000011518">
    <property type="component" value="Unassembled WGS sequence"/>
</dbReference>
<evidence type="ECO:0000256" key="1">
    <source>
        <dbReference type="ARBA" id="ARBA00004479"/>
    </source>
</evidence>
<keyword evidence="7 12" id="KW-0472">Membrane</keyword>
<dbReference type="SUPFAM" id="SSF54452">
    <property type="entry name" value="MHC antigen-recognition domain"/>
    <property type="match status" value="1"/>
</dbReference>
<feature type="transmembrane region" description="Helical" evidence="12">
    <location>
        <begin position="221"/>
        <end position="239"/>
    </location>
</feature>
<dbReference type="InterPro" id="IPR036179">
    <property type="entry name" value="Ig-like_dom_sf"/>
</dbReference>
<keyword evidence="8" id="KW-1015">Disulfide bond</keyword>
<dbReference type="Gene3D" id="3.10.320.10">
    <property type="entry name" value="Class II Histocompatibility Antigen, M Beta Chain, Chain B, domain 1"/>
    <property type="match status" value="1"/>
</dbReference>
<dbReference type="GO" id="GO:0002504">
    <property type="term" value="P:antigen processing and presentation of peptide or polysaccharide antigen via MHC class II"/>
    <property type="evidence" value="ECO:0007669"/>
    <property type="project" value="UniProtKB-KW"/>
</dbReference>
<dbReference type="KEGG" id="tup:102498495"/>
<dbReference type="PANTHER" id="PTHR19944:SF64">
    <property type="entry name" value="HLA CLASS II HISTOCOMPATIBILITY ANTIGEN, DP ALPHA 1 CHAIN"/>
    <property type="match status" value="1"/>
</dbReference>
<dbReference type="AlphaFoldDB" id="L8Y3F3"/>
<dbReference type="eggNOG" id="ENOG502RXYJ">
    <property type="taxonomic scope" value="Eukaryota"/>
</dbReference>
<dbReference type="GO" id="GO:0042613">
    <property type="term" value="C:MHC class II protein complex"/>
    <property type="evidence" value="ECO:0007669"/>
    <property type="project" value="UniProtKB-KW"/>
</dbReference>
<dbReference type="InterPro" id="IPR007110">
    <property type="entry name" value="Ig-like_dom"/>
</dbReference>
<keyword evidence="13" id="KW-0732">Signal</keyword>
<evidence type="ECO:0000256" key="7">
    <source>
        <dbReference type="ARBA" id="ARBA00023136"/>
    </source>
</evidence>
<dbReference type="InterPro" id="IPR014745">
    <property type="entry name" value="MHC_II_a/b_N"/>
</dbReference>
<evidence type="ECO:0000259" key="14">
    <source>
        <dbReference type="PROSITE" id="PS50835"/>
    </source>
</evidence>
<reference evidence="16" key="2">
    <citation type="journal article" date="2013" name="Nat. Commun.">
        <title>Genome of the Chinese tree shrew.</title>
        <authorList>
            <person name="Fan Y."/>
            <person name="Huang Z.Y."/>
            <person name="Cao C.C."/>
            <person name="Chen C.S."/>
            <person name="Chen Y.X."/>
            <person name="Fan D.D."/>
            <person name="He J."/>
            <person name="Hou H.L."/>
            <person name="Hu L."/>
            <person name="Hu X.T."/>
            <person name="Jiang X.T."/>
            <person name="Lai R."/>
            <person name="Lang Y.S."/>
            <person name="Liang B."/>
            <person name="Liao S.G."/>
            <person name="Mu D."/>
            <person name="Ma Y.Y."/>
            <person name="Niu Y.Y."/>
            <person name="Sun X.Q."/>
            <person name="Xia J.Q."/>
            <person name="Xiao J."/>
            <person name="Xiong Z.Q."/>
            <person name="Xu L."/>
            <person name="Yang L."/>
            <person name="Zhang Y."/>
            <person name="Zhao W."/>
            <person name="Zhao X.D."/>
            <person name="Zheng Y.T."/>
            <person name="Zhou J.M."/>
            <person name="Zhu Y.B."/>
            <person name="Zhang G.J."/>
            <person name="Wang J."/>
            <person name="Yao Y.G."/>
        </authorList>
    </citation>
    <scope>NUCLEOTIDE SEQUENCE [LARGE SCALE GENOMIC DNA]</scope>
</reference>
<evidence type="ECO:0000256" key="6">
    <source>
        <dbReference type="ARBA" id="ARBA00023130"/>
    </source>
</evidence>
<evidence type="ECO:0000256" key="11">
    <source>
        <dbReference type="RuleBase" id="RU004238"/>
    </source>
</evidence>
<dbReference type="STRING" id="246437.L8Y3F3"/>
<dbReference type="InterPro" id="IPR003597">
    <property type="entry name" value="Ig_C1-set"/>
</dbReference>
<keyword evidence="3 12" id="KW-0812">Transmembrane</keyword>
<evidence type="ECO:0000256" key="4">
    <source>
        <dbReference type="ARBA" id="ARBA00022859"/>
    </source>
</evidence>
<dbReference type="OrthoDB" id="8925804at2759"/>
<gene>
    <name evidence="15" type="ORF">TREES_T100016538</name>
</gene>
<dbReference type="GO" id="GO:0002250">
    <property type="term" value="P:adaptive immune response"/>
    <property type="evidence" value="ECO:0007669"/>
    <property type="project" value="UniProtKB-KW"/>
</dbReference>
<dbReference type="InterPro" id="IPR001003">
    <property type="entry name" value="MHC_II_a_N"/>
</dbReference>
<evidence type="ECO:0000256" key="3">
    <source>
        <dbReference type="ARBA" id="ARBA00022692"/>
    </source>
</evidence>
<keyword evidence="4" id="KW-0391">Immunity</keyword>
<dbReference type="FunCoup" id="L8Y3F3">
    <property type="interactions" value="368"/>
</dbReference>
<keyword evidence="16" id="KW-1185">Reference proteome</keyword>
<dbReference type="EMBL" id="KB366251">
    <property type="protein sequence ID" value="ELV10948.1"/>
    <property type="molecule type" value="Genomic_DNA"/>
</dbReference>
<evidence type="ECO:0000256" key="2">
    <source>
        <dbReference type="ARBA" id="ARBA00007394"/>
    </source>
</evidence>
<dbReference type="InParanoid" id="L8Y3F3"/>
<sequence length="254" mass="28492">MFQTNAVMLSALSLAYLLSLQEAGAIQADHVSTYLAFTQTHRPSGEYMSQLDGDEVFYVDQDKRETIWSLEEFGHAFSFDAQGALQNFAVVKSYLNVLTQRSNHTQASNEPPEVTVFPKKSVELGQPNVLICHMDKFFPPVLNVTWLRNGQPVTDGVAESLFLPTTEFRFHKFLYLTFVPSAEDVYDCRVEHWGLEEPLLMHWEAQEPVLVPETTETVVCALGLVLGLVGIIVGTVFIIKALRSSRDPRTQGPL</sequence>
<evidence type="ECO:0000256" key="9">
    <source>
        <dbReference type="ARBA" id="ARBA00023180"/>
    </source>
</evidence>
<evidence type="ECO:0000256" key="8">
    <source>
        <dbReference type="ARBA" id="ARBA00023157"/>
    </source>
</evidence>
<dbReference type="InterPro" id="IPR011162">
    <property type="entry name" value="MHC_I/II-like_Ag-recog"/>
</dbReference>
<accession>L8Y3F3</accession>
<dbReference type="InterPro" id="IPR013783">
    <property type="entry name" value="Ig-like_fold"/>
</dbReference>
<evidence type="ECO:0000313" key="16">
    <source>
        <dbReference type="Proteomes" id="UP000011518"/>
    </source>
</evidence>
<comment type="subcellular location">
    <subcellularLocation>
        <location evidence="1">Membrane</location>
        <topology evidence="1">Single-pass type I membrane protein</topology>
    </subcellularLocation>
</comment>
<dbReference type="PROSITE" id="PS50835">
    <property type="entry name" value="IG_LIKE"/>
    <property type="match status" value="1"/>
</dbReference>
<dbReference type="SUPFAM" id="SSF48726">
    <property type="entry name" value="Immunoglobulin"/>
    <property type="match status" value="1"/>
</dbReference>
<evidence type="ECO:0000256" key="10">
    <source>
        <dbReference type="ARBA" id="ARBA00023182"/>
    </source>
</evidence>
<evidence type="ECO:0000256" key="13">
    <source>
        <dbReference type="SAM" id="SignalP"/>
    </source>
</evidence>
<dbReference type="PROSITE" id="PS00290">
    <property type="entry name" value="IG_MHC"/>
    <property type="match status" value="1"/>
</dbReference>
<dbReference type="SMART" id="SM00407">
    <property type="entry name" value="IGc1"/>
    <property type="match status" value="1"/>
</dbReference>
<proteinExistence type="inferred from homology"/>
<dbReference type="Pfam" id="PF00993">
    <property type="entry name" value="MHC_II_alpha"/>
    <property type="match status" value="1"/>
</dbReference>
<reference evidence="16" key="1">
    <citation type="submission" date="2012-07" db="EMBL/GenBank/DDBJ databases">
        <title>Genome of the Chinese tree shrew, a rising model animal genetically related to primates.</title>
        <authorList>
            <person name="Zhang G."/>
            <person name="Fan Y."/>
            <person name="Yao Y."/>
            <person name="Huang Z."/>
        </authorList>
    </citation>
    <scope>NUCLEOTIDE SEQUENCE [LARGE SCALE GENOMIC DNA]</scope>
</reference>
<feature type="domain" description="Ig-like" evidence="14">
    <location>
        <begin position="112"/>
        <end position="192"/>
    </location>
</feature>
<dbReference type="InterPro" id="IPR003006">
    <property type="entry name" value="Ig/MHC_CS"/>
</dbReference>
<evidence type="ECO:0000256" key="12">
    <source>
        <dbReference type="SAM" id="Phobius"/>
    </source>
</evidence>
<evidence type="ECO:0000256" key="5">
    <source>
        <dbReference type="ARBA" id="ARBA00022989"/>
    </source>
</evidence>
<dbReference type="PANTHER" id="PTHR19944">
    <property type="entry name" value="MHC CLASS II-RELATED"/>
    <property type="match status" value="1"/>
</dbReference>
<keyword evidence="10" id="KW-0491">MHC II</keyword>
<dbReference type="InterPro" id="IPR050160">
    <property type="entry name" value="MHC/Immunoglobulin"/>
</dbReference>
<keyword evidence="6" id="KW-1064">Adaptive immunity</keyword>